<dbReference type="EMBL" id="CM047583">
    <property type="protein sequence ID" value="KAI9912430.1"/>
    <property type="molecule type" value="Genomic_DNA"/>
</dbReference>
<comment type="caution">
    <text evidence="1">The sequence shown here is derived from an EMBL/GenBank/DDBJ whole genome shotgun (WGS) entry which is preliminary data.</text>
</comment>
<sequence>MMSTSVAVALVALLCSALLLSDRVNLPPLDTLKQVWTLDRKTYDLADLSAPVLYGKPLQVLAYAFRLPVLGSILCNQLAKMNKISTVRDDLVLLYQSFRFAASIPDLPLYYPYVEPKDTIKETQVEASLSLDEFCQQGARANRPDTFFSHWSIADYTSRYASGSVTPLQVARALLAAVEANQQSAWPLNLFVEKHDELILAQAKASTERYARGKPVGVLDGVPVAIKDELNLKHHRMFAGTSYLGYEEDVATQDDAPVARLRAAGAIILGTTNMHELGAGVTGYNMHYGIVRNPYNPKCYSGGSSSGSAAAVASGLVPLAIGLDGGGSIRIPSALCGVVGMKPTFQRVPPVAPDCPSVAHVGPIAGSVRDAALGYAIISGGDEANFPRGMLQPPVDLHSFEETESLTGVRIGYFSDYTNHSSREIAEAVTQTLRALEARGATLVETPLHHLTPIHIAHTITISSEFAQNLDKYFDRFGDMSPEVQIVLTLGRSFSAMDFLAAQRVRAFALRQFQENVLNKVDAFVTPSTGITAPEIPREALALGELNVKQLGELFRFSVYGNLIGVPSIAVPIGYDSKGLPMSIQFQTGHWQENTLLRLAHATEKHIAPVQTKPQIYFSILEDASKQAST</sequence>
<keyword evidence="2" id="KW-1185">Reference proteome</keyword>
<proteinExistence type="predicted"/>
<accession>A0ACC0W0V6</accession>
<reference evidence="1 2" key="1">
    <citation type="journal article" date="2022" name="bioRxiv">
        <title>The genome of the oomycete Peronosclerospora sorghi, a cosmopolitan pathogen of maize and sorghum, is inflated with dispersed pseudogenes.</title>
        <authorList>
            <person name="Fletcher K."/>
            <person name="Martin F."/>
            <person name="Isakeit T."/>
            <person name="Cavanaugh K."/>
            <person name="Magill C."/>
            <person name="Michelmore R."/>
        </authorList>
    </citation>
    <scope>NUCLEOTIDE SEQUENCE [LARGE SCALE GENOMIC DNA]</scope>
    <source>
        <strain evidence="1">P6</strain>
    </source>
</reference>
<gene>
    <name evidence="1" type="ORF">PsorP6_006748</name>
</gene>
<name>A0ACC0W0V6_9STRA</name>
<evidence type="ECO:0000313" key="2">
    <source>
        <dbReference type="Proteomes" id="UP001163321"/>
    </source>
</evidence>
<evidence type="ECO:0000313" key="1">
    <source>
        <dbReference type="EMBL" id="KAI9912430.1"/>
    </source>
</evidence>
<protein>
    <submittedName>
        <fullName evidence="1">Uncharacterized protein</fullName>
    </submittedName>
</protein>
<organism evidence="1 2">
    <name type="scientific">Peronosclerospora sorghi</name>
    <dbReference type="NCBI Taxonomy" id="230839"/>
    <lineage>
        <taxon>Eukaryota</taxon>
        <taxon>Sar</taxon>
        <taxon>Stramenopiles</taxon>
        <taxon>Oomycota</taxon>
        <taxon>Peronosporomycetes</taxon>
        <taxon>Peronosporales</taxon>
        <taxon>Peronosporaceae</taxon>
        <taxon>Peronosclerospora</taxon>
    </lineage>
</organism>
<dbReference type="Proteomes" id="UP001163321">
    <property type="component" value="Chromosome 4"/>
</dbReference>